<evidence type="ECO:0000313" key="5">
    <source>
        <dbReference type="CGD" id="CAL0000198246"/>
    </source>
</evidence>
<evidence type="ECO:0000313" key="6">
    <source>
        <dbReference type="EMBL" id="AOW30809.1"/>
    </source>
</evidence>
<keyword evidence="3" id="KW-0288">FMN</keyword>
<proteinExistence type="inferred from homology"/>
<dbReference type="Pfam" id="PF00724">
    <property type="entry name" value="Oxidored_FMN"/>
    <property type="match status" value="1"/>
</dbReference>
<reference evidence="6 7" key="2">
    <citation type="journal article" date="2007" name="Genome Biol.">
        <title>Assembly of the Candida albicans genome into sixteen supercontigs aligned on the eight chromosomes.</title>
        <authorList>
            <person name="van het Hoog M."/>
            <person name="Rast T.J."/>
            <person name="Martchenko M."/>
            <person name="Grindle S."/>
            <person name="Dignard D."/>
            <person name="Hogues H."/>
            <person name="Cuomo C."/>
            <person name="Berriman M."/>
            <person name="Scherer S."/>
            <person name="Magee B.B."/>
            <person name="Whiteway M."/>
            <person name="Chibana H."/>
            <person name="Nantel A."/>
            <person name="Magee P.T."/>
        </authorList>
    </citation>
    <scope>GENOME REANNOTATION</scope>
    <source>
        <strain evidence="7">SC5314 / ATCC MYA-2876</strain>
    </source>
</reference>
<dbReference type="CDD" id="cd02933">
    <property type="entry name" value="OYE_like_FMN"/>
    <property type="match status" value="1"/>
</dbReference>
<accession>A0A1D8PRP2</accession>
<evidence type="ECO:0000259" key="4">
    <source>
        <dbReference type="Pfam" id="PF00724"/>
    </source>
</evidence>
<dbReference type="GO" id="GO:0003959">
    <property type="term" value="F:NADPH dehydrogenase activity"/>
    <property type="evidence" value="ECO:0000318"/>
    <property type="project" value="GO_Central"/>
</dbReference>
<dbReference type="KEGG" id="cal:CAALFM_CR00380WA"/>
<dbReference type="VEuPathDB" id="FungiDB:CR_00380W_A"/>
<dbReference type="RefSeq" id="XP_718652.1">
    <property type="nucleotide sequence ID" value="XM_713559.1"/>
</dbReference>
<dbReference type="PANTHER" id="PTHR22893:SF91">
    <property type="entry name" value="NADPH DEHYDROGENASE 2-RELATED"/>
    <property type="match status" value="1"/>
</dbReference>
<dbReference type="SMR" id="A0A1D8PRP2"/>
<dbReference type="eggNOG" id="KOG0134">
    <property type="taxonomic scope" value="Eukaryota"/>
</dbReference>
<dbReference type="OMA" id="CCAGRTA"/>
<keyword evidence="7" id="KW-1185">Reference proteome</keyword>
<keyword evidence="3" id="KW-0285">Flavoprotein</keyword>
<evidence type="ECO:0000256" key="3">
    <source>
        <dbReference type="ARBA" id="ARBA00022643"/>
    </source>
</evidence>
<dbReference type="Proteomes" id="UP000000559">
    <property type="component" value="Chromosome R"/>
</dbReference>
<sequence length="432" mass="49012">MTVTIPLTETNLFKPISIGDVKLNHRIVHAPTSRKRSTKDNYPTDFMIDYYKSRSQYPGSFIIFESCLVSERSGLVPHKIGLWDEKHCLALKQIVDQVHNNNCVISCQIMANGRTSNAKLMQSKNLPILAPSITYPNEAAEKLATELNFPIKPLTVDEIHNIQDDFVNAAVNSLKIADFDFVELHATSGFLIEQFLSPLSNKRTDEYGGDLVNRCRFLIEIIDKFINHPDIGPKKFGVRISPWYSHNGMVYPEEVNLEDGIPYQFCQYILKQLEVRKSQGNEIAYVSIVEPRVSGNSDVDSFGDKSNDEIIKSWSGKLIRAGGYATNFNVENPTLIKTNKQVTNEGGEIVHYANLINDVNNDDRTLIGFSRPFTSNPDLVYRLENNLKLEYYDRPTFYTQTGEGYLTFKNYDGSAVTKLPEKELMREGISLQ</sequence>
<protein>
    <recommendedName>
        <fullName evidence="4">NADH:flavin oxidoreductase/NADH oxidase N-terminal domain-containing protein</fullName>
    </recommendedName>
</protein>
<comment type="cofactor">
    <cofactor evidence="1">
        <name>FMN</name>
        <dbReference type="ChEBI" id="CHEBI:58210"/>
    </cofactor>
</comment>
<dbReference type="PANTHER" id="PTHR22893">
    <property type="entry name" value="NADH OXIDOREDUCTASE-RELATED"/>
    <property type="match status" value="1"/>
</dbReference>
<dbReference type="EMBL" id="CP017630">
    <property type="protein sequence ID" value="AOW30809.1"/>
    <property type="molecule type" value="Genomic_DNA"/>
</dbReference>
<evidence type="ECO:0000256" key="2">
    <source>
        <dbReference type="ARBA" id="ARBA00005979"/>
    </source>
</evidence>
<dbReference type="GO" id="GO:0010181">
    <property type="term" value="F:FMN binding"/>
    <property type="evidence" value="ECO:0007669"/>
    <property type="project" value="InterPro"/>
</dbReference>
<dbReference type="Gene3D" id="3.20.20.70">
    <property type="entry name" value="Aldolase class I"/>
    <property type="match status" value="1"/>
</dbReference>
<dbReference type="OrthoDB" id="276546at2759"/>
<reference evidence="6 7" key="3">
    <citation type="journal article" date="2013" name="Genome Biol.">
        <title>Assembly of a phased diploid Candida albicans genome facilitates allele-specific measurements and provides a simple model for repeat and indel structure.</title>
        <authorList>
            <person name="Muzzey D."/>
            <person name="Schwartz K."/>
            <person name="Weissman J.S."/>
            <person name="Sherlock G."/>
        </authorList>
    </citation>
    <scope>NUCLEOTIDE SEQUENCE [LARGE SCALE GENOMIC DNA]</scope>
    <source>
        <strain evidence="7">SC5314 / ATCC MYA-2876</strain>
    </source>
</reference>
<evidence type="ECO:0000256" key="1">
    <source>
        <dbReference type="ARBA" id="ARBA00001917"/>
    </source>
</evidence>
<dbReference type="InterPro" id="IPR001155">
    <property type="entry name" value="OxRdtase_FMN_N"/>
</dbReference>
<dbReference type="AlphaFoldDB" id="A0A1D8PRP2"/>
<evidence type="ECO:0000313" key="7">
    <source>
        <dbReference type="Proteomes" id="UP000000559"/>
    </source>
</evidence>
<dbReference type="GeneID" id="3639682"/>
<comment type="similarity">
    <text evidence="2">Belongs to the NADH:flavin oxidoreductase/NADH oxidase family.</text>
</comment>
<feature type="domain" description="NADH:flavin oxidoreductase/NADH oxidase N-terminal" evidence="4">
    <location>
        <begin position="11"/>
        <end position="328"/>
    </location>
</feature>
<name>A0A1D8PRP2_CANAL</name>
<dbReference type="InterPro" id="IPR045247">
    <property type="entry name" value="Oye-like"/>
</dbReference>
<dbReference type="InParanoid" id="A0A1D8PRP2"/>
<dbReference type="CGD" id="CAL0000198246">
    <property type="gene designation" value="orf19.7495"/>
</dbReference>
<dbReference type="InterPro" id="IPR013785">
    <property type="entry name" value="Aldolase_TIM"/>
</dbReference>
<organism evidence="6 7">
    <name type="scientific">Candida albicans (strain SC5314 / ATCC MYA-2876)</name>
    <name type="common">Yeast</name>
    <dbReference type="NCBI Taxonomy" id="237561"/>
    <lineage>
        <taxon>Eukaryota</taxon>
        <taxon>Fungi</taxon>
        <taxon>Dikarya</taxon>
        <taxon>Ascomycota</taxon>
        <taxon>Saccharomycotina</taxon>
        <taxon>Pichiomycetes</taxon>
        <taxon>Debaryomycetaceae</taxon>
        <taxon>Candida/Lodderomyces clade</taxon>
        <taxon>Candida</taxon>
    </lineage>
</organism>
<dbReference type="SUPFAM" id="SSF51395">
    <property type="entry name" value="FMN-linked oxidoreductases"/>
    <property type="match status" value="1"/>
</dbReference>
<reference evidence="6 7" key="1">
    <citation type="journal article" date="2004" name="Proc. Natl. Acad. Sci. U.S.A.">
        <title>The diploid genome sequence of Candida albicans.</title>
        <authorList>
            <person name="Jones T."/>
            <person name="Federspiel N.A."/>
            <person name="Chibana H."/>
            <person name="Dungan J."/>
            <person name="Kalman S."/>
            <person name="Magee B.B."/>
            <person name="Newport G."/>
            <person name="Thorstenson Y.R."/>
            <person name="Agabian N."/>
            <person name="Magee P.T."/>
            <person name="Davis R.W."/>
            <person name="Scherer S."/>
        </authorList>
    </citation>
    <scope>NUCLEOTIDE SEQUENCE [LARGE SCALE GENOMIC DNA]</scope>
    <source>
        <strain evidence="7">SC5314 / ATCC MYA-2876</strain>
    </source>
</reference>
<gene>
    <name evidence="6" type="ordered locus">CAALFM_CR00380WA</name>
    <name evidence="5" type="ordered locus">orf19.7495</name>
</gene>